<dbReference type="InterPro" id="IPR011022">
    <property type="entry name" value="Arrestin_C-like"/>
</dbReference>
<keyword evidence="5" id="KW-1185">Reference proteome</keyword>
<sequence length="389" mass="43770">MTSSCSIVFFENPEGVYSPGQILSGRVNLVTKKVKAIKAVTVTIQGYAEVEWTGEEPQSGADGHSDTETITFSARDNYFSTQTNLFTSEDGNRFDLMPGEYEFDFQIKLPDQLPSSFCGKHGEIRYEVVCTINRPWRFNNVFKHPFTIVSAANLNVNPIYQQPVDRSTIKYFSLICCCGDGGNILLTGYIPHSGFAPGQFVPVKASIKNLSKIEYHEVKIKLIQMTEFRSCNPRPKSNYEKIVVTLKRFDIVDQLPERELNCNLSIPPLPPSSFSTCNIIEISYLVEIQLKTKGIHTNMFVRLPITIGTVPLFLGAAPEYSIVTSQPLSLQRGVNGNQFDGLLLTAPPSYEEAMKYGPQYIRKTDETERVTQTEFTPKYPVYHYSSENS</sequence>
<dbReference type="SUPFAM" id="SSF81296">
    <property type="entry name" value="E set domains"/>
    <property type="match status" value="2"/>
</dbReference>
<dbReference type="OrthoDB" id="2333384at2759"/>
<dbReference type="EMBL" id="LR899014">
    <property type="protein sequence ID" value="CAD7093277.1"/>
    <property type="molecule type" value="Genomic_DNA"/>
</dbReference>
<organism evidence="4 5">
    <name type="scientific">Hermetia illucens</name>
    <name type="common">Black soldier fly</name>
    <dbReference type="NCBI Taxonomy" id="343691"/>
    <lineage>
        <taxon>Eukaryota</taxon>
        <taxon>Metazoa</taxon>
        <taxon>Ecdysozoa</taxon>
        <taxon>Arthropoda</taxon>
        <taxon>Hexapoda</taxon>
        <taxon>Insecta</taxon>
        <taxon>Pterygota</taxon>
        <taxon>Neoptera</taxon>
        <taxon>Endopterygota</taxon>
        <taxon>Diptera</taxon>
        <taxon>Brachycera</taxon>
        <taxon>Stratiomyomorpha</taxon>
        <taxon>Stratiomyidae</taxon>
        <taxon>Hermetiinae</taxon>
        <taxon>Hermetia</taxon>
    </lineage>
</organism>
<evidence type="ECO:0000313" key="5">
    <source>
        <dbReference type="Proteomes" id="UP000594454"/>
    </source>
</evidence>
<dbReference type="PANTHER" id="PTHR11188">
    <property type="entry name" value="ARRESTIN DOMAIN CONTAINING PROTEIN"/>
    <property type="match status" value="1"/>
</dbReference>
<proteinExistence type="inferred from homology"/>
<evidence type="ECO:0000259" key="3">
    <source>
        <dbReference type="SMART" id="SM01017"/>
    </source>
</evidence>
<feature type="domain" description="Arrestin C-terminal-like" evidence="3">
    <location>
        <begin position="180"/>
        <end position="312"/>
    </location>
</feature>
<dbReference type="InterPro" id="IPR050357">
    <property type="entry name" value="Arrestin_domain-protein"/>
</dbReference>
<dbReference type="InterPro" id="IPR014756">
    <property type="entry name" value="Ig_E-set"/>
</dbReference>
<dbReference type="Pfam" id="PF02752">
    <property type="entry name" value="Arrestin_C"/>
    <property type="match status" value="1"/>
</dbReference>
<dbReference type="PANTHER" id="PTHR11188:SF167">
    <property type="entry name" value="ARRESTIN C-TERMINAL-LIKE DOMAIN-CONTAINING PROTEIN-RELATED"/>
    <property type="match status" value="1"/>
</dbReference>
<evidence type="ECO:0000256" key="1">
    <source>
        <dbReference type="ARBA" id="ARBA00005298"/>
    </source>
</evidence>
<comment type="similarity">
    <text evidence="1">Belongs to the arrestin family.</text>
</comment>
<dbReference type="InterPro" id="IPR011021">
    <property type="entry name" value="Arrestin-like_N"/>
</dbReference>
<evidence type="ECO:0000313" key="4">
    <source>
        <dbReference type="EMBL" id="CAD7093277.1"/>
    </source>
</evidence>
<evidence type="ECO:0000256" key="2">
    <source>
        <dbReference type="ARBA" id="ARBA00022606"/>
    </source>
</evidence>
<gene>
    <name evidence="4" type="ORF">HERILL_LOCUS15566</name>
</gene>
<dbReference type="GO" id="GO:0005737">
    <property type="term" value="C:cytoplasm"/>
    <property type="evidence" value="ECO:0007669"/>
    <property type="project" value="TreeGrafter"/>
</dbReference>
<dbReference type="GO" id="GO:0015031">
    <property type="term" value="P:protein transport"/>
    <property type="evidence" value="ECO:0007669"/>
    <property type="project" value="TreeGrafter"/>
</dbReference>
<keyword evidence="2" id="KW-0716">Sensory transduction</keyword>
<dbReference type="InterPro" id="IPR014752">
    <property type="entry name" value="Arrestin-like_C"/>
</dbReference>
<name>A0A7R8V716_HERIL</name>
<protein>
    <recommendedName>
        <fullName evidence="3">Arrestin C-terminal-like domain-containing protein</fullName>
    </recommendedName>
</protein>
<dbReference type="Proteomes" id="UP000594454">
    <property type="component" value="Chromosome 6"/>
</dbReference>
<dbReference type="Pfam" id="PF00339">
    <property type="entry name" value="Arrestin_N"/>
    <property type="match status" value="1"/>
</dbReference>
<dbReference type="OMA" id="GHINMEV"/>
<accession>A0A7R8V716</accession>
<dbReference type="AlphaFoldDB" id="A0A7R8V716"/>
<dbReference type="InParanoid" id="A0A7R8V716"/>
<dbReference type="SMART" id="SM01017">
    <property type="entry name" value="Arrestin_C"/>
    <property type="match status" value="1"/>
</dbReference>
<reference evidence="4 5" key="1">
    <citation type="submission" date="2020-11" db="EMBL/GenBank/DDBJ databases">
        <authorList>
            <person name="Wallbank WR R."/>
            <person name="Pardo Diaz C."/>
            <person name="Kozak K."/>
            <person name="Martin S."/>
            <person name="Jiggins C."/>
            <person name="Moest M."/>
            <person name="Warren A I."/>
            <person name="Generalovic N T."/>
            <person name="Byers J.R.P. K."/>
            <person name="Montejo-Kovacevich G."/>
            <person name="Yen C E."/>
        </authorList>
    </citation>
    <scope>NUCLEOTIDE SEQUENCE [LARGE SCALE GENOMIC DNA]</scope>
</reference>
<dbReference type="Gene3D" id="2.60.40.640">
    <property type="match status" value="2"/>
</dbReference>